<keyword evidence="4" id="KW-1185">Reference proteome</keyword>
<reference evidence="4" key="2">
    <citation type="submission" date="2015-01" db="EMBL/GenBank/DDBJ databases">
        <title>Evolutionary Origins and Diversification of the Mycorrhizal Mutualists.</title>
        <authorList>
            <consortium name="DOE Joint Genome Institute"/>
            <consortium name="Mycorrhizal Genomics Consortium"/>
            <person name="Kohler A."/>
            <person name="Kuo A."/>
            <person name="Nagy L.G."/>
            <person name="Floudas D."/>
            <person name="Copeland A."/>
            <person name="Barry K.W."/>
            <person name="Cichocki N."/>
            <person name="Veneault-Fourrey C."/>
            <person name="LaButti K."/>
            <person name="Lindquist E.A."/>
            <person name="Lipzen A."/>
            <person name="Lundell T."/>
            <person name="Morin E."/>
            <person name="Murat C."/>
            <person name="Riley R."/>
            <person name="Ohm R."/>
            <person name="Sun H."/>
            <person name="Tunlid A."/>
            <person name="Henrissat B."/>
            <person name="Grigoriev I.V."/>
            <person name="Hibbett D.S."/>
            <person name="Martin F."/>
        </authorList>
    </citation>
    <scope>NUCLEOTIDE SEQUENCE [LARGE SCALE GENOMIC DNA]</scope>
    <source>
        <strain evidence="4">ATCC 200175</strain>
    </source>
</reference>
<sequence length="201" mass="22403">MDQQPDAHLQATAQSQNISPDRPFSPASVISSVPEGTNGGHRGAQRVLKPTIADMVMERRYSRKGQADSKMQYDGAVAPGERDYNEVCPPGWTRLIQAEGASYYYHSQEKALAIMQSVPYALLIWGMLSFVMALGFVIFGSPRRWTIIAAVSPGWALITYLPLLRPLWGSTARKYEWWGKITDILPLIRPKRLPSLPTVST</sequence>
<keyword evidence="2" id="KW-0812">Transmembrane</keyword>
<dbReference type="EMBL" id="KN819386">
    <property type="protein sequence ID" value="KIJ11116.1"/>
    <property type="molecule type" value="Genomic_DNA"/>
</dbReference>
<name>A0A0C9TV33_PAXIN</name>
<dbReference type="HOGENOM" id="CLU_1360811_0_0_1"/>
<proteinExistence type="predicted"/>
<keyword evidence="2" id="KW-1133">Transmembrane helix</keyword>
<accession>A0A0C9TV33</accession>
<evidence type="ECO:0000256" key="2">
    <source>
        <dbReference type="SAM" id="Phobius"/>
    </source>
</evidence>
<evidence type="ECO:0000313" key="3">
    <source>
        <dbReference type="EMBL" id="KIJ11116.1"/>
    </source>
</evidence>
<feature type="region of interest" description="Disordered" evidence="1">
    <location>
        <begin position="1"/>
        <end position="45"/>
    </location>
</feature>
<dbReference type="Proteomes" id="UP000053647">
    <property type="component" value="Unassembled WGS sequence"/>
</dbReference>
<evidence type="ECO:0000313" key="4">
    <source>
        <dbReference type="Proteomes" id="UP000053647"/>
    </source>
</evidence>
<gene>
    <name evidence="3" type="ORF">PAXINDRAFT_15936</name>
</gene>
<protein>
    <submittedName>
        <fullName evidence="3">Uncharacterized protein</fullName>
    </submittedName>
</protein>
<organism evidence="3 4">
    <name type="scientific">Paxillus involutus ATCC 200175</name>
    <dbReference type="NCBI Taxonomy" id="664439"/>
    <lineage>
        <taxon>Eukaryota</taxon>
        <taxon>Fungi</taxon>
        <taxon>Dikarya</taxon>
        <taxon>Basidiomycota</taxon>
        <taxon>Agaricomycotina</taxon>
        <taxon>Agaricomycetes</taxon>
        <taxon>Agaricomycetidae</taxon>
        <taxon>Boletales</taxon>
        <taxon>Paxilineae</taxon>
        <taxon>Paxillaceae</taxon>
        <taxon>Paxillus</taxon>
    </lineage>
</organism>
<dbReference type="AlphaFoldDB" id="A0A0C9TV33"/>
<feature type="transmembrane region" description="Helical" evidence="2">
    <location>
        <begin position="145"/>
        <end position="164"/>
    </location>
</feature>
<reference evidence="3 4" key="1">
    <citation type="submission" date="2014-06" db="EMBL/GenBank/DDBJ databases">
        <authorList>
            <consortium name="DOE Joint Genome Institute"/>
            <person name="Kuo A."/>
            <person name="Kohler A."/>
            <person name="Nagy L.G."/>
            <person name="Floudas D."/>
            <person name="Copeland A."/>
            <person name="Barry K.W."/>
            <person name="Cichocki N."/>
            <person name="Veneault-Fourrey C."/>
            <person name="LaButti K."/>
            <person name="Lindquist E.A."/>
            <person name="Lipzen A."/>
            <person name="Lundell T."/>
            <person name="Morin E."/>
            <person name="Murat C."/>
            <person name="Sun H."/>
            <person name="Tunlid A."/>
            <person name="Henrissat B."/>
            <person name="Grigoriev I.V."/>
            <person name="Hibbett D.S."/>
            <person name="Martin F."/>
            <person name="Nordberg H.P."/>
            <person name="Cantor M.N."/>
            <person name="Hua S.X."/>
        </authorList>
    </citation>
    <scope>NUCLEOTIDE SEQUENCE [LARGE SCALE GENOMIC DNA]</scope>
    <source>
        <strain evidence="3 4">ATCC 200175</strain>
    </source>
</reference>
<evidence type="ECO:0000256" key="1">
    <source>
        <dbReference type="SAM" id="MobiDB-lite"/>
    </source>
</evidence>
<keyword evidence="2" id="KW-0472">Membrane</keyword>
<dbReference type="OrthoDB" id="10513849at2759"/>
<feature type="transmembrane region" description="Helical" evidence="2">
    <location>
        <begin position="120"/>
        <end position="139"/>
    </location>
</feature>